<evidence type="ECO:0000256" key="6">
    <source>
        <dbReference type="ARBA" id="ARBA00022692"/>
    </source>
</evidence>
<feature type="transmembrane region" description="Helical" evidence="9">
    <location>
        <begin position="70"/>
        <end position="89"/>
    </location>
</feature>
<keyword evidence="7 9" id="KW-1133">Transmembrane helix</keyword>
<dbReference type="Proteomes" id="UP000315017">
    <property type="component" value="Chromosome"/>
</dbReference>
<feature type="transmembrane region" description="Helical" evidence="9">
    <location>
        <begin position="95"/>
        <end position="116"/>
    </location>
</feature>
<evidence type="ECO:0000256" key="5">
    <source>
        <dbReference type="ARBA" id="ARBA00022679"/>
    </source>
</evidence>
<dbReference type="InterPro" id="IPR017475">
    <property type="entry name" value="EPS_sugar_tfrase"/>
</dbReference>
<dbReference type="Gene3D" id="3.40.50.720">
    <property type="entry name" value="NAD(P)-binding Rossmann-like Domain"/>
    <property type="match status" value="1"/>
</dbReference>
<evidence type="ECO:0000313" key="11">
    <source>
        <dbReference type="EMBL" id="QDU27964.1"/>
    </source>
</evidence>
<dbReference type="GO" id="GO:0089702">
    <property type="term" value="F:undecaprenyl-phosphate glucose phosphotransferase activity"/>
    <property type="evidence" value="ECO:0007669"/>
    <property type="project" value="UniProtKB-EC"/>
</dbReference>
<comment type="subcellular location">
    <subcellularLocation>
        <location evidence="2">Cell membrane</location>
    </subcellularLocation>
    <subcellularLocation>
        <location evidence="1">Membrane</location>
        <topology evidence="1">Multi-pass membrane protein</topology>
    </subcellularLocation>
</comment>
<evidence type="ECO:0000259" key="10">
    <source>
        <dbReference type="Pfam" id="PF02397"/>
    </source>
</evidence>
<dbReference type="EMBL" id="CP036274">
    <property type="protein sequence ID" value="QDU27964.1"/>
    <property type="molecule type" value="Genomic_DNA"/>
</dbReference>
<name>A0A517YCK4_9BACT</name>
<evidence type="ECO:0000256" key="1">
    <source>
        <dbReference type="ARBA" id="ARBA00004141"/>
    </source>
</evidence>
<evidence type="ECO:0000256" key="2">
    <source>
        <dbReference type="ARBA" id="ARBA00004236"/>
    </source>
</evidence>
<dbReference type="PANTHER" id="PTHR30576:SF4">
    <property type="entry name" value="UNDECAPRENYL-PHOSPHATE GALACTOSE PHOSPHOTRANSFERASE"/>
    <property type="match status" value="1"/>
</dbReference>
<evidence type="ECO:0000256" key="4">
    <source>
        <dbReference type="ARBA" id="ARBA00022475"/>
    </source>
</evidence>
<proteinExistence type="inferred from homology"/>
<dbReference type="NCBIfam" id="TIGR03022">
    <property type="entry name" value="WbaP_sugtrans"/>
    <property type="match status" value="1"/>
</dbReference>
<evidence type="ECO:0000256" key="3">
    <source>
        <dbReference type="ARBA" id="ARBA00006464"/>
    </source>
</evidence>
<feature type="domain" description="Bacterial sugar transferase" evidence="10">
    <location>
        <begin position="264"/>
        <end position="455"/>
    </location>
</feature>
<dbReference type="Pfam" id="PF13727">
    <property type="entry name" value="CoA_binding_3"/>
    <property type="match status" value="1"/>
</dbReference>
<dbReference type="GO" id="GO:0005886">
    <property type="term" value="C:plasma membrane"/>
    <property type="evidence" value="ECO:0007669"/>
    <property type="project" value="UniProtKB-SubCell"/>
</dbReference>
<dbReference type="EC" id="2.7.8.31" evidence="11"/>
<keyword evidence="12" id="KW-1185">Reference proteome</keyword>
<feature type="transmembrane region" description="Helical" evidence="9">
    <location>
        <begin position="269"/>
        <end position="290"/>
    </location>
</feature>
<dbReference type="AlphaFoldDB" id="A0A517YCK4"/>
<dbReference type="InterPro" id="IPR003362">
    <property type="entry name" value="Bact_transf"/>
</dbReference>
<keyword evidence="5 11" id="KW-0808">Transferase</keyword>
<evidence type="ECO:0000313" key="12">
    <source>
        <dbReference type="Proteomes" id="UP000315017"/>
    </source>
</evidence>
<feature type="transmembrane region" description="Helical" evidence="9">
    <location>
        <begin position="7"/>
        <end position="27"/>
    </location>
</feature>
<evidence type="ECO:0000256" key="8">
    <source>
        <dbReference type="ARBA" id="ARBA00023136"/>
    </source>
</evidence>
<dbReference type="PANTHER" id="PTHR30576">
    <property type="entry name" value="COLANIC BIOSYNTHESIS UDP-GLUCOSE LIPID CARRIER TRANSFERASE"/>
    <property type="match status" value="1"/>
</dbReference>
<comment type="similarity">
    <text evidence="3">Belongs to the bacterial sugar transferase family.</text>
</comment>
<protein>
    <submittedName>
        <fullName evidence="11">UDP-glucose:undecaprenyl-phosphate glucose-1-phosphate transferase</fullName>
        <ecNumber evidence="11">2.7.8.31</ecNumber>
    </submittedName>
</protein>
<dbReference type="Pfam" id="PF02397">
    <property type="entry name" value="Bac_transf"/>
    <property type="match status" value="1"/>
</dbReference>
<dbReference type="InterPro" id="IPR017472">
    <property type="entry name" value="Undecaprenyl-P_galact_Ptfrase"/>
</dbReference>
<dbReference type="GO" id="GO:0000271">
    <property type="term" value="P:polysaccharide biosynthetic process"/>
    <property type="evidence" value="ECO:0007669"/>
    <property type="project" value="InterPro"/>
</dbReference>
<feature type="transmembrane region" description="Helical" evidence="9">
    <location>
        <begin position="39"/>
        <end position="58"/>
    </location>
</feature>
<accession>A0A517YCK4</accession>
<gene>
    <name evidence="11" type="primary">wcaJ_1</name>
    <name evidence="11" type="ORF">ETAA8_30560</name>
</gene>
<evidence type="ECO:0000256" key="9">
    <source>
        <dbReference type="SAM" id="Phobius"/>
    </source>
</evidence>
<keyword evidence="6 9" id="KW-0812">Transmembrane</keyword>
<keyword evidence="4" id="KW-1003">Cell membrane</keyword>
<dbReference type="KEGG" id="aagg:ETAA8_30560"/>
<dbReference type="NCBIfam" id="TIGR03025">
    <property type="entry name" value="EPS_sugtrans"/>
    <property type="match status" value="1"/>
</dbReference>
<organism evidence="11 12">
    <name type="scientific">Anatilimnocola aggregata</name>
    <dbReference type="NCBI Taxonomy" id="2528021"/>
    <lineage>
        <taxon>Bacteria</taxon>
        <taxon>Pseudomonadati</taxon>
        <taxon>Planctomycetota</taxon>
        <taxon>Planctomycetia</taxon>
        <taxon>Pirellulales</taxon>
        <taxon>Pirellulaceae</taxon>
        <taxon>Anatilimnocola</taxon>
    </lineage>
</organism>
<keyword evidence="8 9" id="KW-0472">Membrane</keyword>
<sequence>MTVCLVIADLAAVLTGLAVAALVVAWWRNAWGWPNETSLRLATGYSAAMLLALQSQGLYRALQLRPAAELRIVFLTSLVTICLLGTLLFAMPDISVGACVALIFSSLVFALVAPLTRTIVRMTAGRANWWGRRVIVVGGSRRGLAAYRQMQRFPAMGLRPVGIVEDVISPATSGEVEGYLGQFDDVSEIAKEHGVDTAVLAMSPHFDDDTRRMISRGGMGIRHWIVMPESQGMPHLWATAGEVAGQPALAMQVGLLSPAALVTKRVCDVLIVSVGALLASPLLLFIAAAIRLGSPGPIFYSQERVGRHGRRFRAWKFRSMVPNADQVLKDLLAKDPVLRAEWEADHKLKKDPRITWIGRFIRKTSLDELPQLWNIFQGDMSLVGPRPIVQAEIEKYGDCYEQYVAVTPGLTGLWQISGRNKTTYEQRIDFDAYYVRNWSLWLDLHILVSTVRVVLLREGAF</sequence>
<reference evidence="11 12" key="1">
    <citation type="submission" date="2019-02" db="EMBL/GenBank/DDBJ databases">
        <title>Deep-cultivation of Planctomycetes and their phenomic and genomic characterization uncovers novel biology.</title>
        <authorList>
            <person name="Wiegand S."/>
            <person name="Jogler M."/>
            <person name="Boedeker C."/>
            <person name="Pinto D."/>
            <person name="Vollmers J."/>
            <person name="Rivas-Marin E."/>
            <person name="Kohn T."/>
            <person name="Peeters S.H."/>
            <person name="Heuer A."/>
            <person name="Rast P."/>
            <person name="Oberbeckmann S."/>
            <person name="Bunk B."/>
            <person name="Jeske O."/>
            <person name="Meyerdierks A."/>
            <person name="Storesund J.E."/>
            <person name="Kallscheuer N."/>
            <person name="Luecker S."/>
            <person name="Lage O.M."/>
            <person name="Pohl T."/>
            <person name="Merkel B.J."/>
            <person name="Hornburger P."/>
            <person name="Mueller R.-W."/>
            <person name="Bruemmer F."/>
            <person name="Labrenz M."/>
            <person name="Spormann A.M."/>
            <person name="Op den Camp H."/>
            <person name="Overmann J."/>
            <person name="Amann R."/>
            <person name="Jetten M.S.M."/>
            <person name="Mascher T."/>
            <person name="Medema M.H."/>
            <person name="Devos D.P."/>
            <person name="Kaster A.-K."/>
            <person name="Ovreas L."/>
            <person name="Rohde M."/>
            <person name="Galperin M.Y."/>
            <person name="Jogler C."/>
        </authorList>
    </citation>
    <scope>NUCLEOTIDE SEQUENCE [LARGE SCALE GENOMIC DNA]</scope>
    <source>
        <strain evidence="11 12">ETA_A8</strain>
    </source>
</reference>
<evidence type="ECO:0000256" key="7">
    <source>
        <dbReference type="ARBA" id="ARBA00022989"/>
    </source>
</evidence>